<name>A0A3G5AM47_9VIRU</name>
<gene>
    <name evidence="1" type="ORF">Sylvanvirus24_4</name>
</gene>
<reference evidence="1" key="1">
    <citation type="submission" date="2018-10" db="EMBL/GenBank/DDBJ databases">
        <title>Hidden diversity of soil giant viruses.</title>
        <authorList>
            <person name="Schulz F."/>
            <person name="Alteio L."/>
            <person name="Goudeau D."/>
            <person name="Ryan E.M."/>
            <person name="Malmstrom R.R."/>
            <person name="Blanchard J."/>
            <person name="Woyke T."/>
        </authorList>
    </citation>
    <scope>NUCLEOTIDE SEQUENCE</scope>
    <source>
        <strain evidence="1">SYV1</strain>
    </source>
</reference>
<protein>
    <submittedName>
        <fullName evidence="1">Uncharacterized protein</fullName>
    </submittedName>
</protein>
<organism evidence="1">
    <name type="scientific">Sylvanvirus sp</name>
    <dbReference type="NCBI Taxonomy" id="2487774"/>
    <lineage>
        <taxon>Viruses</taxon>
    </lineage>
</organism>
<proteinExistence type="predicted"/>
<dbReference type="EMBL" id="MK072530">
    <property type="protein sequence ID" value="AYV87089.1"/>
    <property type="molecule type" value="Genomic_DNA"/>
</dbReference>
<evidence type="ECO:0000313" key="1">
    <source>
        <dbReference type="EMBL" id="AYV87089.1"/>
    </source>
</evidence>
<sequence length="442" mass="50355">MESLVYNNENDGKIWGLKSRFNFRILHGGYPSYPYISNEVPETMTMSGSRSVYMYGTSRLSRLTKIYDILYFTPRRCICGLHSIESPLGTAYCVCYGDFSQQDQPAIQGSLLGIILLGNLTMNYFPGFTASKVKLGDSSNPLSKWITLIGFPTPSCLRSILQEMNLLHVVEFLPESSELSSLEYIELISKGKLPIANTKPSVDYHMYIHDVCNHLFFWLFQPEWMRHKVICYFSFFLSEIKILLNLCPQYQSLIYCHLYDIIGSFDAAQGSVNNYVISSLRSEQSITTSLEALTIESDIVEHIQQLLNMGGNINLLTDQKSGVIYVHPVKETLFVAILSSIPRISSMMFSYTYDDSSTSLKHIDFFQHLQEVRHQVHTLEGLQKLNQEMVSAYLASKHHTHGTPSTAMVQTDFVEYYSVSKLIDDFKLNYKTAVNVYDNSIS</sequence>
<accession>A0A3G5AM47</accession>